<evidence type="ECO:0000313" key="3">
    <source>
        <dbReference type="Proteomes" id="UP000622552"/>
    </source>
</evidence>
<dbReference type="PANTHER" id="PTHR34293">
    <property type="entry name" value="HTH-TYPE TRANSCRIPTIONAL REGULATOR TRMBL2"/>
    <property type="match status" value="1"/>
</dbReference>
<dbReference type="Proteomes" id="UP000622552">
    <property type="component" value="Unassembled WGS sequence"/>
</dbReference>
<gene>
    <name evidence="2" type="ORF">IW245_001072</name>
</gene>
<accession>A0A8J7GN96</accession>
<dbReference type="GO" id="GO:0006355">
    <property type="term" value="P:regulation of DNA-templated transcription"/>
    <property type="evidence" value="ECO:0007669"/>
    <property type="project" value="InterPro"/>
</dbReference>
<dbReference type="PANTHER" id="PTHR34293:SF1">
    <property type="entry name" value="HTH-TYPE TRANSCRIPTIONAL REGULATOR TRMBL2"/>
    <property type="match status" value="1"/>
</dbReference>
<dbReference type="Gene3D" id="1.10.10.10">
    <property type="entry name" value="Winged helix-like DNA-binding domain superfamily/Winged helix DNA-binding domain"/>
    <property type="match status" value="1"/>
</dbReference>
<dbReference type="InterPro" id="IPR036388">
    <property type="entry name" value="WH-like_DNA-bd_sf"/>
</dbReference>
<organism evidence="2 3">
    <name type="scientific">Longispora fulva</name>
    <dbReference type="NCBI Taxonomy" id="619741"/>
    <lineage>
        <taxon>Bacteria</taxon>
        <taxon>Bacillati</taxon>
        <taxon>Actinomycetota</taxon>
        <taxon>Actinomycetes</taxon>
        <taxon>Micromonosporales</taxon>
        <taxon>Micromonosporaceae</taxon>
        <taxon>Longispora</taxon>
    </lineage>
</organism>
<dbReference type="EMBL" id="JADOUF010000001">
    <property type="protein sequence ID" value="MBG6134878.1"/>
    <property type="molecule type" value="Genomic_DNA"/>
</dbReference>
<feature type="domain" description="HTH luxR-type" evidence="1">
    <location>
        <begin position="263"/>
        <end position="328"/>
    </location>
</feature>
<protein>
    <submittedName>
        <fullName evidence="2">DNA-binding CsgD family transcriptional regulator</fullName>
    </submittedName>
</protein>
<evidence type="ECO:0000259" key="1">
    <source>
        <dbReference type="PROSITE" id="PS50043"/>
    </source>
</evidence>
<keyword evidence="3" id="KW-1185">Reference proteome</keyword>
<dbReference type="InterPro" id="IPR000792">
    <property type="entry name" value="Tscrpt_reg_LuxR_C"/>
</dbReference>
<comment type="caution">
    <text evidence="2">The sequence shown here is derived from an EMBL/GenBank/DDBJ whole genome shotgun (WGS) entry which is preliminary data.</text>
</comment>
<reference evidence="2" key="1">
    <citation type="submission" date="2020-11" db="EMBL/GenBank/DDBJ databases">
        <title>Sequencing the genomes of 1000 actinobacteria strains.</title>
        <authorList>
            <person name="Klenk H.-P."/>
        </authorList>
    </citation>
    <scope>NUCLEOTIDE SEQUENCE</scope>
    <source>
        <strain evidence="2">DSM 45356</strain>
    </source>
</reference>
<dbReference type="PROSITE" id="PS50043">
    <property type="entry name" value="HTH_LUXR_2"/>
    <property type="match status" value="1"/>
</dbReference>
<dbReference type="RefSeq" id="WP_233472659.1">
    <property type="nucleotide sequence ID" value="NZ_BONS01000004.1"/>
</dbReference>
<evidence type="ECO:0000313" key="2">
    <source>
        <dbReference type="EMBL" id="MBG6134878.1"/>
    </source>
</evidence>
<dbReference type="InterPro" id="IPR016032">
    <property type="entry name" value="Sig_transdc_resp-reg_C-effctor"/>
</dbReference>
<dbReference type="InterPro" id="IPR051797">
    <property type="entry name" value="TrmB-like"/>
</dbReference>
<dbReference type="AlphaFoldDB" id="A0A8J7GN96"/>
<name>A0A8J7GN96_9ACTN</name>
<dbReference type="Pfam" id="PF00196">
    <property type="entry name" value="GerE"/>
    <property type="match status" value="1"/>
</dbReference>
<keyword evidence="2" id="KW-0238">DNA-binding</keyword>
<dbReference type="GO" id="GO:0003677">
    <property type="term" value="F:DNA binding"/>
    <property type="evidence" value="ECO:0007669"/>
    <property type="project" value="UniProtKB-KW"/>
</dbReference>
<proteinExistence type="predicted"/>
<dbReference type="SMART" id="SM00421">
    <property type="entry name" value="HTH_LUXR"/>
    <property type="match status" value="1"/>
</dbReference>
<sequence>MTDAVVPGAPVPSLVRWGRSPDADLVYRTIVTCGPRTATRLGRDLGLPHRRVRDALAELHTFGAVRTDHQRRWLARPPDQVVAALRTGRLRLVDRTEQAERHHHLVGQLVPAHALVLGSGIQHLPSRQAARDRLATLVAVERYEHLAMNTEQSIAAEVARAAIPIHRALLARGVRTRALGPPPADGDTLRPEVRELRELRVEERQALDVPLKLFVIDRRVALFPVVPHDFDRGFLEISQPPIVEALLAQFERHWELATHPQEHPMSQIVLTSREQALIALLVQGHTDHTAARELQIGVRTVTKILRGLMDRLEVDNRFQLGLALGTLRAARLPSRPSTSPPQESR</sequence>
<dbReference type="SUPFAM" id="SSF46894">
    <property type="entry name" value="C-terminal effector domain of the bipartite response regulators"/>
    <property type="match status" value="1"/>
</dbReference>